<organism evidence="1 2">
    <name type="scientific">Racocetra persica</name>
    <dbReference type="NCBI Taxonomy" id="160502"/>
    <lineage>
        <taxon>Eukaryota</taxon>
        <taxon>Fungi</taxon>
        <taxon>Fungi incertae sedis</taxon>
        <taxon>Mucoromycota</taxon>
        <taxon>Glomeromycotina</taxon>
        <taxon>Glomeromycetes</taxon>
        <taxon>Diversisporales</taxon>
        <taxon>Gigasporaceae</taxon>
        <taxon>Racocetra</taxon>
    </lineage>
</organism>
<keyword evidence="2" id="KW-1185">Reference proteome</keyword>
<dbReference type="Proteomes" id="UP000789920">
    <property type="component" value="Unassembled WGS sequence"/>
</dbReference>
<sequence>KCKIESARFVSTELETNGLLENIMRAYSLYFSMEQSLLNTSIKYYQNVSYSIIEPNGDYQYVKFCVGEIVETVLSNDRKSAFGMLEDLKKIDDLLGCPLYRLQHTSNNSWDRIHPISIVSRSPNILFAHNCKSRCSSQQHDVANHEYIRNDFFSQPSKES</sequence>
<protein>
    <submittedName>
        <fullName evidence="1">31041_t:CDS:1</fullName>
    </submittedName>
</protein>
<accession>A0ACA9NHY5</accession>
<feature type="non-terminal residue" evidence="1">
    <location>
        <position position="1"/>
    </location>
</feature>
<name>A0ACA9NHY5_9GLOM</name>
<comment type="caution">
    <text evidence="1">The sequence shown here is derived from an EMBL/GenBank/DDBJ whole genome shotgun (WGS) entry which is preliminary data.</text>
</comment>
<proteinExistence type="predicted"/>
<reference evidence="1" key="1">
    <citation type="submission" date="2021-06" db="EMBL/GenBank/DDBJ databases">
        <authorList>
            <person name="Kallberg Y."/>
            <person name="Tangrot J."/>
            <person name="Rosling A."/>
        </authorList>
    </citation>
    <scope>NUCLEOTIDE SEQUENCE</scope>
    <source>
        <strain evidence="1">MA461A</strain>
    </source>
</reference>
<evidence type="ECO:0000313" key="1">
    <source>
        <dbReference type="EMBL" id="CAG8656864.1"/>
    </source>
</evidence>
<dbReference type="EMBL" id="CAJVQC010014403">
    <property type="protein sequence ID" value="CAG8656864.1"/>
    <property type="molecule type" value="Genomic_DNA"/>
</dbReference>
<evidence type="ECO:0000313" key="2">
    <source>
        <dbReference type="Proteomes" id="UP000789920"/>
    </source>
</evidence>
<gene>
    <name evidence="1" type="ORF">RPERSI_LOCUS8109</name>
</gene>